<dbReference type="Proteomes" id="UP001209854">
    <property type="component" value="Unassembled WGS sequence"/>
</dbReference>
<organism evidence="2 3">
    <name type="scientific">Endozoicomonas gorgoniicola</name>
    <dbReference type="NCBI Taxonomy" id="1234144"/>
    <lineage>
        <taxon>Bacteria</taxon>
        <taxon>Pseudomonadati</taxon>
        <taxon>Pseudomonadota</taxon>
        <taxon>Gammaproteobacteria</taxon>
        <taxon>Oceanospirillales</taxon>
        <taxon>Endozoicomonadaceae</taxon>
        <taxon>Endozoicomonas</taxon>
    </lineage>
</organism>
<keyword evidence="3" id="KW-1185">Reference proteome</keyword>
<evidence type="ECO:0000313" key="2">
    <source>
        <dbReference type="EMBL" id="MCW7551166.1"/>
    </source>
</evidence>
<name>A0ABT3MP62_9GAMM</name>
<keyword evidence="1" id="KW-0175">Coiled coil</keyword>
<dbReference type="RefSeq" id="WP_262566237.1">
    <property type="nucleotide sequence ID" value="NZ_JAPFCC010000001.1"/>
</dbReference>
<dbReference type="EMBL" id="JAPFCC010000001">
    <property type="protein sequence ID" value="MCW7551166.1"/>
    <property type="molecule type" value="Genomic_DNA"/>
</dbReference>
<comment type="caution">
    <text evidence="2">The sequence shown here is derived from an EMBL/GenBank/DDBJ whole genome shotgun (WGS) entry which is preliminary data.</text>
</comment>
<evidence type="ECO:0000256" key="1">
    <source>
        <dbReference type="SAM" id="Coils"/>
    </source>
</evidence>
<protein>
    <recommendedName>
        <fullName evidence="4">DUF904 domain-containing protein</fullName>
    </recommendedName>
</protein>
<gene>
    <name evidence="2" type="ORF">NX722_00520</name>
</gene>
<reference evidence="2 3" key="1">
    <citation type="submission" date="2022-10" db="EMBL/GenBank/DDBJ databases">
        <title>High-quality genome sequences of two octocoral-associated bacteria, Endozoicomonas euniceicola EF212 and Endozoicomonas gorgoniicola PS125.</title>
        <authorList>
            <person name="Chiou Y.-J."/>
            <person name="Chen Y.-H."/>
        </authorList>
    </citation>
    <scope>NUCLEOTIDE SEQUENCE [LARGE SCALE GENOMIC DNA]</scope>
    <source>
        <strain evidence="2 3">PS125</strain>
    </source>
</reference>
<feature type="coiled-coil region" evidence="1">
    <location>
        <begin position="32"/>
        <end position="66"/>
    </location>
</feature>
<accession>A0ABT3MP62</accession>
<evidence type="ECO:0008006" key="4">
    <source>
        <dbReference type="Google" id="ProtNLM"/>
    </source>
</evidence>
<sequence>MSLEARVLALEENRVHWDQVLTGIEGTVALILKEQFDLKKEIQDQKRELQDQKRENNKRFNTIEELLIQIVNNLASK</sequence>
<evidence type="ECO:0000313" key="3">
    <source>
        <dbReference type="Proteomes" id="UP001209854"/>
    </source>
</evidence>
<proteinExistence type="predicted"/>